<protein>
    <submittedName>
        <fullName evidence="1">Uncharacterized protein</fullName>
    </submittedName>
</protein>
<dbReference type="InParanoid" id="A0A369KEV7"/>
<gene>
    <name evidence="1" type="ORF">Hypma_007073</name>
</gene>
<dbReference type="EMBL" id="LUEZ02000005">
    <property type="protein sequence ID" value="RDB30313.1"/>
    <property type="molecule type" value="Genomic_DNA"/>
</dbReference>
<dbReference type="AlphaFoldDB" id="A0A369KEV7"/>
<reference evidence="1" key="1">
    <citation type="submission" date="2018-04" db="EMBL/GenBank/DDBJ databases">
        <title>Whole genome sequencing of Hypsizygus marmoreus.</title>
        <authorList>
            <person name="Choi I.-G."/>
            <person name="Min B."/>
            <person name="Kim J.-G."/>
            <person name="Kim S."/>
            <person name="Oh Y.-L."/>
            <person name="Kong W.-S."/>
            <person name="Park H."/>
            <person name="Jeong J."/>
            <person name="Song E.-S."/>
        </authorList>
    </citation>
    <scope>NUCLEOTIDE SEQUENCE [LARGE SCALE GENOMIC DNA]</scope>
    <source>
        <strain evidence="1">51987-8</strain>
    </source>
</reference>
<comment type="caution">
    <text evidence="1">The sequence shown here is derived from an EMBL/GenBank/DDBJ whole genome shotgun (WGS) entry which is preliminary data.</text>
</comment>
<organism evidence="1 2">
    <name type="scientific">Hypsizygus marmoreus</name>
    <name type="common">White beech mushroom</name>
    <name type="synonym">Agaricus marmoreus</name>
    <dbReference type="NCBI Taxonomy" id="39966"/>
    <lineage>
        <taxon>Eukaryota</taxon>
        <taxon>Fungi</taxon>
        <taxon>Dikarya</taxon>
        <taxon>Basidiomycota</taxon>
        <taxon>Agaricomycotina</taxon>
        <taxon>Agaricomycetes</taxon>
        <taxon>Agaricomycetidae</taxon>
        <taxon>Agaricales</taxon>
        <taxon>Tricholomatineae</taxon>
        <taxon>Lyophyllaceae</taxon>
        <taxon>Hypsizygus</taxon>
    </lineage>
</organism>
<accession>A0A369KEV7</accession>
<name>A0A369KEV7_HYPMA</name>
<evidence type="ECO:0000313" key="1">
    <source>
        <dbReference type="EMBL" id="RDB30313.1"/>
    </source>
</evidence>
<keyword evidence="2" id="KW-1185">Reference proteome</keyword>
<proteinExistence type="predicted"/>
<sequence>MRLWDWRYNPPLNAHPRNDRLRLDTLRHIARVVQSVYSPVYLEISARVFGQPGASYLRTEPTHLIADKISSHYPTRDAP</sequence>
<dbReference type="Proteomes" id="UP000076154">
    <property type="component" value="Unassembled WGS sequence"/>
</dbReference>
<evidence type="ECO:0000313" key="2">
    <source>
        <dbReference type="Proteomes" id="UP000076154"/>
    </source>
</evidence>